<keyword evidence="3" id="KW-1185">Reference proteome</keyword>
<dbReference type="EMBL" id="DUZY01000002">
    <property type="protein sequence ID" value="DAD26758.1"/>
    <property type="molecule type" value="Genomic_DNA"/>
</dbReference>
<dbReference type="AlphaFoldDB" id="A0A822YB35"/>
<proteinExistence type="predicted"/>
<sequence length="78" mass="8405">MASCSKVVAVLLITALLITSDIGVCRAYNTYVARCFQNCMPVCMGVQGATEEMCRSSCDDGCRLMGVPHEEQHLNSTA</sequence>
<protein>
    <recommendedName>
        <fullName evidence="4">Thionin-like protein 2</fullName>
    </recommendedName>
</protein>
<feature type="chain" id="PRO_5032331412" description="Thionin-like protein 2" evidence="1">
    <location>
        <begin position="28"/>
        <end position="78"/>
    </location>
</feature>
<name>A0A822YB35_NELNU</name>
<organism evidence="2 3">
    <name type="scientific">Nelumbo nucifera</name>
    <name type="common">Sacred lotus</name>
    <dbReference type="NCBI Taxonomy" id="4432"/>
    <lineage>
        <taxon>Eukaryota</taxon>
        <taxon>Viridiplantae</taxon>
        <taxon>Streptophyta</taxon>
        <taxon>Embryophyta</taxon>
        <taxon>Tracheophyta</taxon>
        <taxon>Spermatophyta</taxon>
        <taxon>Magnoliopsida</taxon>
        <taxon>Proteales</taxon>
        <taxon>Nelumbonaceae</taxon>
        <taxon>Nelumbo</taxon>
    </lineage>
</organism>
<feature type="signal peptide" evidence="1">
    <location>
        <begin position="1"/>
        <end position="27"/>
    </location>
</feature>
<comment type="caution">
    <text evidence="2">The sequence shown here is derived from an EMBL/GenBank/DDBJ whole genome shotgun (WGS) entry which is preliminary data.</text>
</comment>
<evidence type="ECO:0000313" key="3">
    <source>
        <dbReference type="Proteomes" id="UP000607653"/>
    </source>
</evidence>
<keyword evidence="1" id="KW-0732">Signal</keyword>
<evidence type="ECO:0008006" key="4">
    <source>
        <dbReference type="Google" id="ProtNLM"/>
    </source>
</evidence>
<dbReference type="Proteomes" id="UP000607653">
    <property type="component" value="Unassembled WGS sequence"/>
</dbReference>
<evidence type="ECO:0000256" key="1">
    <source>
        <dbReference type="SAM" id="SignalP"/>
    </source>
</evidence>
<accession>A0A822YB35</accession>
<gene>
    <name evidence="2" type="ORF">HUJ06_028226</name>
</gene>
<reference evidence="2 3" key="1">
    <citation type="journal article" date="2020" name="Mol. Biol. Evol.">
        <title>Distinct Expression and Methylation Patterns for Genes with Different Fates following a Single Whole-Genome Duplication in Flowering Plants.</title>
        <authorList>
            <person name="Shi T."/>
            <person name="Rahmani R.S."/>
            <person name="Gugger P.F."/>
            <person name="Wang M."/>
            <person name="Li H."/>
            <person name="Zhang Y."/>
            <person name="Li Z."/>
            <person name="Wang Q."/>
            <person name="Van de Peer Y."/>
            <person name="Marchal K."/>
            <person name="Chen J."/>
        </authorList>
    </citation>
    <scope>NUCLEOTIDE SEQUENCE [LARGE SCALE GENOMIC DNA]</scope>
    <source>
        <tissue evidence="2">Leaf</tissue>
    </source>
</reference>
<evidence type="ECO:0000313" key="2">
    <source>
        <dbReference type="EMBL" id="DAD26758.1"/>
    </source>
</evidence>